<gene>
    <name evidence="1" type="ORF">RhiirC2_789729</name>
</gene>
<evidence type="ECO:0000313" key="2">
    <source>
        <dbReference type="Proteomes" id="UP000233469"/>
    </source>
</evidence>
<name>A0A2N1MMK0_9GLOM</name>
<dbReference type="VEuPathDB" id="FungiDB:RhiirFUN_011437"/>
<evidence type="ECO:0000313" key="1">
    <source>
        <dbReference type="EMBL" id="PKK62864.1"/>
    </source>
</evidence>
<comment type="caution">
    <text evidence="1">The sequence shown here is derived from an EMBL/GenBank/DDBJ whole genome shotgun (WGS) entry which is preliminary data.</text>
</comment>
<protein>
    <submittedName>
        <fullName evidence="1">Uncharacterized protein</fullName>
    </submittedName>
</protein>
<dbReference type="Proteomes" id="UP000233469">
    <property type="component" value="Unassembled WGS sequence"/>
</dbReference>
<accession>A0A2N1MMK0</accession>
<dbReference type="VEuPathDB" id="FungiDB:FUN_015568"/>
<dbReference type="AlphaFoldDB" id="A0A2N1MMK0"/>
<reference evidence="1 2" key="1">
    <citation type="submission" date="2016-04" db="EMBL/GenBank/DDBJ databases">
        <title>Genome analyses suggest a sexual origin of heterokaryosis in a supposedly ancient asexual fungus.</title>
        <authorList>
            <person name="Ropars J."/>
            <person name="Sedzielewska K."/>
            <person name="Noel J."/>
            <person name="Charron P."/>
            <person name="Farinelli L."/>
            <person name="Marton T."/>
            <person name="Kruger M."/>
            <person name="Pelin A."/>
            <person name="Brachmann A."/>
            <person name="Corradi N."/>
        </authorList>
    </citation>
    <scope>NUCLEOTIDE SEQUENCE [LARGE SCALE GENOMIC DNA]</scope>
    <source>
        <strain evidence="1 2">C2</strain>
    </source>
</reference>
<sequence length="257" mass="30899">MEFLGLRDLTAGKKIIAENFANWTSGNEIIDNFIKEKQLKYGGSISRDKEAVFEWIPYNEFIDIKEIGKNCFATAIWKEDTKVYILVYNEYFNYYCEKCDNKYDDSYYKWCKECQINQLKNNFTNWTSGNIKLDDFIQKMQLKIYKYNILFEWIPYNEFIIIEGLENYTLAIWKKGPLYCNTNDKKLVRKSHEKVYLKYLYNSQEITAEFSNEVESHLKNDVIFGISQNPDTKVYVLVFDNKYFNYYCEKCDNKYDN</sequence>
<dbReference type="EMBL" id="LLXL01001792">
    <property type="protein sequence ID" value="PKK62864.1"/>
    <property type="molecule type" value="Genomic_DNA"/>
</dbReference>
<proteinExistence type="predicted"/>
<reference evidence="1 2" key="2">
    <citation type="submission" date="2017-10" db="EMBL/GenBank/DDBJ databases">
        <title>Extensive intraspecific genome diversity in a model arbuscular mycorrhizal fungus.</title>
        <authorList>
            <person name="Chen E.C.H."/>
            <person name="Morin E."/>
            <person name="Baudet D."/>
            <person name="Noel J."/>
            <person name="Ndikumana S."/>
            <person name="Charron P."/>
            <person name="St-Onge C."/>
            <person name="Giorgi J."/>
            <person name="Grigoriev I.V."/>
            <person name="Roux C."/>
            <person name="Martin F.M."/>
            <person name="Corradi N."/>
        </authorList>
    </citation>
    <scope>NUCLEOTIDE SEQUENCE [LARGE SCALE GENOMIC DNA]</scope>
    <source>
        <strain evidence="1 2">C2</strain>
    </source>
</reference>
<organism evidence="1 2">
    <name type="scientific">Rhizophagus irregularis</name>
    <dbReference type="NCBI Taxonomy" id="588596"/>
    <lineage>
        <taxon>Eukaryota</taxon>
        <taxon>Fungi</taxon>
        <taxon>Fungi incertae sedis</taxon>
        <taxon>Mucoromycota</taxon>
        <taxon>Glomeromycotina</taxon>
        <taxon>Glomeromycetes</taxon>
        <taxon>Glomerales</taxon>
        <taxon>Glomeraceae</taxon>
        <taxon>Rhizophagus</taxon>
    </lineage>
</organism>
<dbReference type="VEuPathDB" id="FungiDB:RhiirA1_467208"/>